<comment type="caution">
    <text evidence="2">The sequence shown here is derived from an EMBL/GenBank/DDBJ whole genome shotgun (WGS) entry which is preliminary data.</text>
</comment>
<name>A0A397EKP9_APHAT</name>
<evidence type="ECO:0000313" key="1">
    <source>
        <dbReference type="EMBL" id="RHY72460.1"/>
    </source>
</evidence>
<sequence>MGFSVDGMLLDALKQRRVWDTAEAGDDDQTSANVNRLQEAYQEDPEDKPADQDYEIKRILDDKIAQAIQLGLYPANEGELWRVLDDHADVFRLEFGQDLPVDVEPLKVRLKEGAVPVKCALSRYPSKKTALAGIKLAAVGWASEHDESFAVAKDTLRQMVPLSHSSADKVI</sequence>
<gene>
    <name evidence="1" type="ORF">DYB30_009785</name>
    <name evidence="2" type="ORF">DYB31_007975</name>
</gene>
<accession>A0A397EKP9</accession>
<proteinExistence type="predicted"/>
<dbReference type="EMBL" id="QUTD01003539">
    <property type="protein sequence ID" value="RHY72460.1"/>
    <property type="molecule type" value="Genomic_DNA"/>
</dbReference>
<evidence type="ECO:0000313" key="3">
    <source>
        <dbReference type="Proteomes" id="UP000266196"/>
    </source>
</evidence>
<organism evidence="2 3">
    <name type="scientific">Aphanomyces astaci</name>
    <name type="common">Crayfish plague agent</name>
    <dbReference type="NCBI Taxonomy" id="112090"/>
    <lineage>
        <taxon>Eukaryota</taxon>
        <taxon>Sar</taxon>
        <taxon>Stramenopiles</taxon>
        <taxon>Oomycota</taxon>
        <taxon>Saprolegniomycetes</taxon>
        <taxon>Saprolegniales</taxon>
        <taxon>Verrucalvaceae</taxon>
        <taxon>Aphanomyces</taxon>
    </lineage>
</organism>
<reference evidence="3 4" key="1">
    <citation type="submission" date="2018-08" db="EMBL/GenBank/DDBJ databases">
        <title>Aphanomyces genome sequencing and annotation.</title>
        <authorList>
            <person name="Minardi D."/>
            <person name="Oidtmann B."/>
            <person name="Van Der Giezen M."/>
            <person name="Studholme D.J."/>
        </authorList>
    </citation>
    <scope>NUCLEOTIDE SEQUENCE [LARGE SCALE GENOMIC DNA]</scope>
    <source>
        <strain evidence="2 3">197901</strain>
        <strain evidence="1 4">D2</strain>
    </source>
</reference>
<dbReference type="Proteomes" id="UP000266196">
    <property type="component" value="Unassembled WGS sequence"/>
</dbReference>
<dbReference type="VEuPathDB" id="FungiDB:H257_12330"/>
<evidence type="ECO:0000313" key="2">
    <source>
        <dbReference type="EMBL" id="RHY80088.1"/>
    </source>
</evidence>
<protein>
    <submittedName>
        <fullName evidence="2">Uncharacterized protein</fullName>
    </submittedName>
</protein>
<evidence type="ECO:0000313" key="4">
    <source>
        <dbReference type="Proteomes" id="UP000266643"/>
    </source>
</evidence>
<dbReference type="Proteomes" id="UP000266643">
    <property type="component" value="Unassembled WGS sequence"/>
</dbReference>
<dbReference type="AlphaFoldDB" id="A0A397EKP9"/>
<dbReference type="EMBL" id="QUTE01023573">
    <property type="protein sequence ID" value="RHY80088.1"/>
    <property type="molecule type" value="Genomic_DNA"/>
</dbReference>